<dbReference type="HOGENOM" id="CLU_960416_0_0_1"/>
<dbReference type="Proteomes" id="UP000006174">
    <property type="component" value="Unassembled WGS sequence"/>
</dbReference>
<keyword evidence="2" id="KW-1185">Reference proteome</keyword>
<dbReference type="AlphaFoldDB" id="I2G4L8"/>
<evidence type="ECO:0000313" key="1">
    <source>
        <dbReference type="EMBL" id="CCF54111.1"/>
    </source>
</evidence>
<dbReference type="SUPFAM" id="SSF56672">
    <property type="entry name" value="DNA/RNA polymerases"/>
    <property type="match status" value="1"/>
</dbReference>
<evidence type="ECO:0000313" key="2">
    <source>
        <dbReference type="Proteomes" id="UP000006174"/>
    </source>
</evidence>
<comment type="caution">
    <text evidence="1">The sequence shown here is derived from an EMBL/GenBank/DDBJ whole genome shotgun (WGS) entry which is preliminary data.</text>
</comment>
<gene>
    <name evidence="1" type="ORF">UHOR_00584</name>
</gene>
<organism evidence="1 2">
    <name type="scientific">Ustilago hordei</name>
    <name type="common">Barley covered smut fungus</name>
    <dbReference type="NCBI Taxonomy" id="120017"/>
    <lineage>
        <taxon>Eukaryota</taxon>
        <taxon>Fungi</taxon>
        <taxon>Dikarya</taxon>
        <taxon>Basidiomycota</taxon>
        <taxon>Ustilaginomycotina</taxon>
        <taxon>Ustilaginomycetes</taxon>
        <taxon>Ustilaginales</taxon>
        <taxon>Ustilaginaceae</taxon>
        <taxon>Ustilago</taxon>
    </lineage>
</organism>
<dbReference type="eggNOG" id="KOG0017">
    <property type="taxonomic scope" value="Eukaryota"/>
</dbReference>
<reference evidence="1 2" key="1">
    <citation type="journal article" date="2012" name="Plant Cell">
        <title>Genome comparison of barley and maize smut fungi reveals targeted loss of RNA silencing components and species-specific presence of transposable elements.</title>
        <authorList>
            <person name="Laurie J.D."/>
            <person name="Ali S."/>
            <person name="Linning R."/>
            <person name="Mannhaupt G."/>
            <person name="Wong P."/>
            <person name="Gueldener U."/>
            <person name="Muensterkoetter M."/>
            <person name="Moore R."/>
            <person name="Kahmann R."/>
            <person name="Bakkeren G."/>
            <person name="Schirawski J."/>
        </authorList>
    </citation>
    <scope>NUCLEOTIDE SEQUENCE [LARGE SCALE GENOMIC DNA]</scope>
    <source>
        <strain evidence="2">Uh4875-4</strain>
    </source>
</reference>
<sequence>MWPSNSFRHLPALVISPASQPAPAALPFLSPLQVPLADLASATLLSLQILLPPAQPNTTLAAPLHPSNGCPSQYGTMQAALGYWAKVLLNYLDHPFINQLLGAIDHSVHLGYLGPLCSHSCFQSIKNLPMDNEGNAHIHSKVMLQVKEGQLLEVDPQQLCLVCSPVGTVPKLHSTRLWTIHHLSHPCLPCPHQLLSVNDGIATHFTTICYASLTAVLEFVQNNQGCCLWKSDLTDVFQHVVITLDDACLLGFTFNSWFYMEMGITFGGQSSPWIFNLFAEALHWILQSMT</sequence>
<evidence type="ECO:0008006" key="3">
    <source>
        <dbReference type="Google" id="ProtNLM"/>
    </source>
</evidence>
<dbReference type="STRING" id="1128400.I2G4L8"/>
<accession>I2G4L8</accession>
<name>I2G4L8_USTHO</name>
<dbReference type="OrthoDB" id="3067625at2759"/>
<proteinExistence type="predicted"/>
<dbReference type="EMBL" id="CAGI01000188">
    <property type="protein sequence ID" value="CCF54111.1"/>
    <property type="molecule type" value="Genomic_DNA"/>
</dbReference>
<protein>
    <recommendedName>
        <fullName evidence="3">Reverse transcriptase domain-containing protein</fullName>
    </recommendedName>
</protein>
<dbReference type="InterPro" id="IPR043502">
    <property type="entry name" value="DNA/RNA_pol_sf"/>
</dbReference>